<accession>A0A6S6U739</accession>
<dbReference type="AlphaFoldDB" id="A0A6S6U739"/>
<organism evidence="3">
    <name type="scientific">uncultured Sulfurovum sp</name>
    <dbReference type="NCBI Taxonomy" id="269237"/>
    <lineage>
        <taxon>Bacteria</taxon>
        <taxon>Pseudomonadati</taxon>
        <taxon>Campylobacterota</taxon>
        <taxon>Epsilonproteobacteria</taxon>
        <taxon>Campylobacterales</taxon>
        <taxon>Sulfurovaceae</taxon>
        <taxon>Sulfurovum</taxon>
        <taxon>environmental samples</taxon>
    </lineage>
</organism>
<evidence type="ECO:0000256" key="2">
    <source>
        <dbReference type="SAM" id="SignalP"/>
    </source>
</evidence>
<feature type="region of interest" description="Disordered" evidence="1">
    <location>
        <begin position="177"/>
        <end position="200"/>
    </location>
</feature>
<dbReference type="EMBL" id="CACVAU010000085">
    <property type="protein sequence ID" value="CAA6826077.1"/>
    <property type="molecule type" value="Genomic_DNA"/>
</dbReference>
<feature type="chain" id="PRO_5027877768" description="Autotransporter adhesin" evidence="2">
    <location>
        <begin position="24"/>
        <end position="200"/>
    </location>
</feature>
<dbReference type="PROSITE" id="PS51257">
    <property type="entry name" value="PROKAR_LIPOPROTEIN"/>
    <property type="match status" value="1"/>
</dbReference>
<gene>
    <name evidence="3" type="ORF">HELGO_WM7538</name>
</gene>
<name>A0A6S6U739_9BACT</name>
<evidence type="ECO:0008006" key="4">
    <source>
        <dbReference type="Google" id="ProtNLM"/>
    </source>
</evidence>
<protein>
    <recommendedName>
        <fullName evidence="4">Autotransporter adhesin</fullName>
    </recommendedName>
</protein>
<evidence type="ECO:0000313" key="3">
    <source>
        <dbReference type="EMBL" id="CAA6826077.1"/>
    </source>
</evidence>
<evidence type="ECO:0000256" key="1">
    <source>
        <dbReference type="SAM" id="MobiDB-lite"/>
    </source>
</evidence>
<reference evidence="3" key="1">
    <citation type="submission" date="2020-01" db="EMBL/GenBank/DDBJ databases">
        <authorList>
            <person name="Meier V. D."/>
            <person name="Meier V D."/>
        </authorList>
    </citation>
    <scope>NUCLEOTIDE SEQUENCE</scope>
    <source>
        <strain evidence="3">HLG_WM_MAG_05</strain>
    </source>
</reference>
<proteinExistence type="predicted"/>
<feature type="signal peptide" evidence="2">
    <location>
        <begin position="1"/>
        <end position="23"/>
    </location>
</feature>
<keyword evidence="2" id="KW-0732">Signal</keyword>
<sequence length="200" mass="21911">MKKMLMGSTVLGAFMLVGCGGGASTSEDTTTVEKSTGYYVDAKVKGVHYKCGSFDGNTTEEGEFTYEVSKSCTFSLGGIKLRDVNASVLKDHNITILEDDEPVARMLQSLDTDGNTSNGIQLSDALVGILEDNNITEIPEEASDIAELLHELRIRVHDFRGDLVSEDEVREHLNETRQDIRNHGHRTQHGFLDVSDASES</sequence>